<name>A0A1M6LDE7_9FIRM</name>
<dbReference type="InterPro" id="IPR014948">
    <property type="entry name" value="BrxA"/>
</dbReference>
<protein>
    <submittedName>
        <fullName evidence="1">Putative inner membrane protein</fullName>
    </submittedName>
</protein>
<evidence type="ECO:0000313" key="1">
    <source>
        <dbReference type="EMBL" id="SHJ69230.1"/>
    </source>
</evidence>
<proteinExistence type="predicted"/>
<dbReference type="AlphaFoldDB" id="A0A1M6LDE7"/>
<keyword evidence="2" id="KW-1185">Reference proteome</keyword>
<dbReference type="STRING" id="1121476.SAMN02745751_03151"/>
<evidence type="ECO:0000313" key="2">
    <source>
        <dbReference type="Proteomes" id="UP000184052"/>
    </source>
</evidence>
<dbReference type="Gene3D" id="1.10.3540.10">
    <property type="entry name" value="uncharacterized protein from magnetospirillum magneticum domain"/>
    <property type="match status" value="1"/>
</dbReference>
<dbReference type="InterPro" id="IPR023137">
    <property type="entry name" value="BrxA_sf"/>
</dbReference>
<organism evidence="1 2">
    <name type="scientific">Dethiosulfatibacter aminovorans DSM 17477</name>
    <dbReference type="NCBI Taxonomy" id="1121476"/>
    <lineage>
        <taxon>Bacteria</taxon>
        <taxon>Bacillati</taxon>
        <taxon>Bacillota</taxon>
        <taxon>Tissierellia</taxon>
        <taxon>Dethiosulfatibacter</taxon>
    </lineage>
</organism>
<dbReference type="Pfam" id="PF08849">
    <property type="entry name" value="BrxA"/>
    <property type="match status" value="1"/>
</dbReference>
<dbReference type="RefSeq" id="WP_073050527.1">
    <property type="nucleotide sequence ID" value="NZ_FQZL01000031.1"/>
</dbReference>
<reference evidence="1 2" key="1">
    <citation type="submission" date="2016-11" db="EMBL/GenBank/DDBJ databases">
        <authorList>
            <person name="Jaros S."/>
            <person name="Januszkiewicz K."/>
            <person name="Wedrychowicz H."/>
        </authorList>
    </citation>
    <scope>NUCLEOTIDE SEQUENCE [LARGE SCALE GENOMIC DNA]</scope>
    <source>
        <strain evidence="1 2">DSM 17477</strain>
    </source>
</reference>
<gene>
    <name evidence="1" type="ORF">SAMN02745751_03151</name>
</gene>
<dbReference type="Proteomes" id="UP000184052">
    <property type="component" value="Unassembled WGS sequence"/>
</dbReference>
<sequence length="199" mass="23006">MIEKYSSGLVAESFWFVEFKQFIKLRVEGRSWDEIKKLCLEDNLLGISKPYRAKRIFGYLKNRVEALDNGILDLFLSSDLTTQKIITLIGAAKVNRLFFEFLYEDYREKNILGIEVLTPSDINIFFKKKQEQSEDIAEWTDVTLKRLRSTYMNFLVDAGLLTVVDKQRKITPPILDVALENYLKDSGETNMVKALTGVS</sequence>
<accession>A0A1M6LDE7</accession>
<dbReference type="EMBL" id="FQZL01000031">
    <property type="protein sequence ID" value="SHJ69230.1"/>
    <property type="molecule type" value="Genomic_DNA"/>
</dbReference>